<evidence type="ECO:0000256" key="2">
    <source>
        <dbReference type="ARBA" id="ARBA00004401"/>
    </source>
</evidence>
<dbReference type="PROSITE" id="PS00761">
    <property type="entry name" value="SPASE_I_3"/>
    <property type="match status" value="1"/>
</dbReference>
<dbReference type="InterPro" id="IPR019533">
    <property type="entry name" value="Peptidase_S26"/>
</dbReference>
<dbReference type="InterPro" id="IPR036286">
    <property type="entry name" value="LexA/Signal_pep-like_sf"/>
</dbReference>
<dbReference type="InterPro" id="IPR019756">
    <property type="entry name" value="Pept_S26A_signal_pept_1_Ser-AS"/>
</dbReference>
<comment type="similarity">
    <text evidence="3 8">Belongs to the peptidase S26 family.</text>
</comment>
<evidence type="ECO:0000256" key="8">
    <source>
        <dbReference type="RuleBase" id="RU362042"/>
    </source>
</evidence>
<evidence type="ECO:0000256" key="5">
    <source>
        <dbReference type="ARBA" id="ARBA00022670"/>
    </source>
</evidence>
<keyword evidence="8" id="KW-0812">Transmembrane</keyword>
<dbReference type="GO" id="GO:0009003">
    <property type="term" value="F:signal peptidase activity"/>
    <property type="evidence" value="ECO:0007669"/>
    <property type="project" value="UniProtKB-EC"/>
</dbReference>
<feature type="active site" evidence="7">
    <location>
        <position position="81"/>
    </location>
</feature>
<dbReference type="InterPro" id="IPR000223">
    <property type="entry name" value="Pept_S26A_signal_pept_1"/>
</dbReference>
<dbReference type="PANTHER" id="PTHR43390">
    <property type="entry name" value="SIGNAL PEPTIDASE I"/>
    <property type="match status" value="1"/>
</dbReference>
<organism evidence="10 11">
    <name type="scientific">Candidatus Pseudogracilibacillus intestinigallinarum</name>
    <dbReference type="NCBI Taxonomy" id="2838742"/>
    <lineage>
        <taxon>Bacteria</taxon>
        <taxon>Bacillati</taxon>
        <taxon>Bacillota</taxon>
        <taxon>Bacilli</taxon>
        <taxon>Bacillales</taxon>
        <taxon>Bacillaceae</taxon>
        <taxon>Pseudogracilibacillus</taxon>
    </lineage>
</organism>
<evidence type="ECO:0000259" key="9">
    <source>
        <dbReference type="Pfam" id="PF10502"/>
    </source>
</evidence>
<dbReference type="NCBIfam" id="TIGR02227">
    <property type="entry name" value="sigpep_I_bact"/>
    <property type="match status" value="1"/>
</dbReference>
<name>A0A9D1PPK6_9BACI</name>
<dbReference type="Proteomes" id="UP000823937">
    <property type="component" value="Unassembled WGS sequence"/>
</dbReference>
<feature type="transmembrane region" description="Helical" evidence="8">
    <location>
        <begin position="12"/>
        <end position="32"/>
    </location>
</feature>
<dbReference type="GO" id="GO:0004252">
    <property type="term" value="F:serine-type endopeptidase activity"/>
    <property type="evidence" value="ECO:0007669"/>
    <property type="project" value="InterPro"/>
</dbReference>
<proteinExistence type="inferred from homology"/>
<comment type="subcellular location">
    <subcellularLocation>
        <location evidence="2">Cell membrane</location>
        <topology evidence="2">Single-pass type II membrane protein</topology>
    </subcellularLocation>
    <subcellularLocation>
        <location evidence="8">Membrane</location>
        <topology evidence="8">Single-pass type II membrane protein</topology>
    </subcellularLocation>
</comment>
<dbReference type="Pfam" id="PF10502">
    <property type="entry name" value="Peptidase_S26"/>
    <property type="match status" value="1"/>
</dbReference>
<feature type="domain" description="Peptidase S26" evidence="9">
    <location>
        <begin position="12"/>
        <end position="164"/>
    </location>
</feature>
<protein>
    <recommendedName>
        <fullName evidence="4 8">Signal peptidase I</fullName>
        <ecNumber evidence="4 8">3.4.21.89</ecNumber>
    </recommendedName>
</protein>
<dbReference type="SUPFAM" id="SSF51306">
    <property type="entry name" value="LexA/Signal peptidase"/>
    <property type="match status" value="1"/>
</dbReference>
<dbReference type="InterPro" id="IPR019758">
    <property type="entry name" value="Pept_S26A_signal_pept_1_CS"/>
</dbReference>
<dbReference type="CDD" id="cd06530">
    <property type="entry name" value="S26_SPase_I"/>
    <property type="match status" value="1"/>
</dbReference>
<keyword evidence="8" id="KW-0472">Membrane</keyword>
<evidence type="ECO:0000256" key="4">
    <source>
        <dbReference type="ARBA" id="ARBA00013208"/>
    </source>
</evidence>
<evidence type="ECO:0000256" key="7">
    <source>
        <dbReference type="PIRSR" id="PIRSR600223-1"/>
    </source>
</evidence>
<keyword evidence="5 8" id="KW-0645">Protease</keyword>
<evidence type="ECO:0000256" key="3">
    <source>
        <dbReference type="ARBA" id="ARBA00009370"/>
    </source>
</evidence>
<keyword evidence="6 8" id="KW-0378">Hydrolase</keyword>
<accession>A0A9D1PPK6</accession>
<gene>
    <name evidence="10" type="primary">lepB</name>
    <name evidence="10" type="ORF">H9895_08940</name>
</gene>
<reference evidence="10" key="1">
    <citation type="journal article" date="2021" name="PeerJ">
        <title>Extensive microbial diversity within the chicken gut microbiome revealed by metagenomics and culture.</title>
        <authorList>
            <person name="Gilroy R."/>
            <person name="Ravi A."/>
            <person name="Getino M."/>
            <person name="Pursley I."/>
            <person name="Horton D.L."/>
            <person name="Alikhan N.F."/>
            <person name="Baker D."/>
            <person name="Gharbi K."/>
            <person name="Hall N."/>
            <person name="Watson M."/>
            <person name="Adriaenssens E.M."/>
            <person name="Foster-Nyarko E."/>
            <person name="Jarju S."/>
            <person name="Secka A."/>
            <person name="Antonio M."/>
            <person name="Oren A."/>
            <person name="Chaudhuri R.R."/>
            <person name="La Ragione R."/>
            <person name="Hildebrand F."/>
            <person name="Pallen M.J."/>
        </authorList>
    </citation>
    <scope>NUCLEOTIDE SEQUENCE</scope>
    <source>
        <strain evidence="10">CHK169-2315</strain>
    </source>
</reference>
<evidence type="ECO:0000313" key="11">
    <source>
        <dbReference type="Proteomes" id="UP000823937"/>
    </source>
</evidence>
<dbReference type="AlphaFoldDB" id="A0A9D1PPK6"/>
<dbReference type="PANTHER" id="PTHR43390:SF1">
    <property type="entry name" value="CHLOROPLAST PROCESSING PEPTIDASE"/>
    <property type="match status" value="1"/>
</dbReference>
<reference evidence="10" key="2">
    <citation type="submission" date="2021-04" db="EMBL/GenBank/DDBJ databases">
        <authorList>
            <person name="Gilroy R."/>
        </authorList>
    </citation>
    <scope>NUCLEOTIDE SEQUENCE</scope>
    <source>
        <strain evidence="10">CHK169-2315</strain>
    </source>
</reference>
<evidence type="ECO:0000313" key="10">
    <source>
        <dbReference type="EMBL" id="HIV75188.1"/>
    </source>
</evidence>
<dbReference type="GO" id="GO:0005886">
    <property type="term" value="C:plasma membrane"/>
    <property type="evidence" value="ECO:0007669"/>
    <property type="project" value="UniProtKB-SubCell"/>
</dbReference>
<dbReference type="PROSITE" id="PS00501">
    <property type="entry name" value="SPASE_I_1"/>
    <property type="match status" value="1"/>
</dbReference>
<dbReference type="GO" id="GO:0006465">
    <property type="term" value="P:signal peptide processing"/>
    <property type="evidence" value="ECO:0007669"/>
    <property type="project" value="InterPro"/>
</dbReference>
<dbReference type="PRINTS" id="PR00727">
    <property type="entry name" value="LEADERPTASE"/>
</dbReference>
<comment type="catalytic activity">
    <reaction evidence="1 8">
        <text>Cleavage of hydrophobic, N-terminal signal or leader sequences from secreted and periplasmic proteins.</text>
        <dbReference type="EC" id="3.4.21.89"/>
    </reaction>
</comment>
<evidence type="ECO:0000256" key="1">
    <source>
        <dbReference type="ARBA" id="ARBA00000677"/>
    </source>
</evidence>
<keyword evidence="8" id="KW-1133">Transmembrane helix</keyword>
<dbReference type="EMBL" id="DXHX01000126">
    <property type="protein sequence ID" value="HIV75188.1"/>
    <property type="molecule type" value="Genomic_DNA"/>
</dbReference>
<evidence type="ECO:0000256" key="6">
    <source>
        <dbReference type="ARBA" id="ARBA00022801"/>
    </source>
</evidence>
<feature type="active site" evidence="7">
    <location>
        <position position="41"/>
    </location>
</feature>
<sequence>MANSTARNEWYGWLKIIIVAIIVAFIIRTFIFSTSIVDGNSMYPTLEDGERVIINKFSYLVTNPHRGDIVIIEHDEKNYVKRVIGMPNETIEMKDYTLYIDGEALSSSYVSRDVEILTGDFGPIEIPEDYYFVMGDNRPVSLDSRHELGLIHRSEITGKSALIIYPFDNIELVR</sequence>
<comment type="caution">
    <text evidence="10">The sequence shown here is derived from an EMBL/GenBank/DDBJ whole genome shotgun (WGS) entry which is preliminary data.</text>
</comment>
<dbReference type="EC" id="3.4.21.89" evidence="4 8"/>
<dbReference type="Gene3D" id="2.10.109.10">
    <property type="entry name" value="Umud Fragment, subunit A"/>
    <property type="match status" value="1"/>
</dbReference>